<accession>A0A645GZI6</accession>
<name>A0A645GZI6_9ZZZZ</name>
<evidence type="ECO:0000313" key="1">
    <source>
        <dbReference type="EMBL" id="MPN32187.1"/>
    </source>
</evidence>
<dbReference type="EMBL" id="VSSQ01084050">
    <property type="protein sequence ID" value="MPN32187.1"/>
    <property type="molecule type" value="Genomic_DNA"/>
</dbReference>
<dbReference type="AlphaFoldDB" id="A0A645GZI6"/>
<organism evidence="1">
    <name type="scientific">bioreactor metagenome</name>
    <dbReference type="NCBI Taxonomy" id="1076179"/>
    <lineage>
        <taxon>unclassified sequences</taxon>
        <taxon>metagenomes</taxon>
        <taxon>ecological metagenomes</taxon>
    </lineage>
</organism>
<proteinExistence type="predicted"/>
<protein>
    <submittedName>
        <fullName evidence="1">Uncharacterized protein</fullName>
    </submittedName>
</protein>
<reference evidence="1" key="1">
    <citation type="submission" date="2019-08" db="EMBL/GenBank/DDBJ databases">
        <authorList>
            <person name="Kucharzyk K."/>
            <person name="Murdoch R.W."/>
            <person name="Higgins S."/>
            <person name="Loffler F."/>
        </authorList>
    </citation>
    <scope>NUCLEOTIDE SEQUENCE</scope>
</reference>
<sequence>MGLDSSQAEHRAELEFRIFRRRFDKFFGIQFLHRYRLFNQHMHPVLHRLYRQRDMRVMRGRHYHGVHFRLSEKIPAVGKQFGSGVFLTLKSLRINIAERCKFAFCCLFDILDMKAAYHADAYDAYFYFRKHFHSSLPICLFIGDCYILS</sequence>
<comment type="caution">
    <text evidence="1">The sequence shown here is derived from an EMBL/GenBank/DDBJ whole genome shotgun (WGS) entry which is preliminary data.</text>
</comment>
<gene>
    <name evidence="1" type="ORF">SDC9_179663</name>
</gene>